<sequence>METENGKNGKAQERERRNNNFGYVKGVPGILGTPETTCTGIGTHQVGTGRENSHRTDTSILGGESIEGISGKLVGQLIDETEKQLAYYDQQSQLLRVRLQELREISEITDTE</sequence>
<evidence type="ECO:0000313" key="2">
    <source>
        <dbReference type="EMBL" id="AFZ59391.1"/>
    </source>
</evidence>
<feature type="compositionally biased region" description="Polar residues" evidence="1">
    <location>
        <begin position="34"/>
        <end position="46"/>
    </location>
</feature>
<keyword evidence="3" id="KW-1185">Reference proteome</keyword>
<dbReference type="KEGG" id="acy:Anacy_4021"/>
<evidence type="ECO:0000256" key="1">
    <source>
        <dbReference type="SAM" id="MobiDB-lite"/>
    </source>
</evidence>
<organism evidence="2 3">
    <name type="scientific">Anabaena cylindrica (strain ATCC 27899 / PCC 7122)</name>
    <dbReference type="NCBI Taxonomy" id="272123"/>
    <lineage>
        <taxon>Bacteria</taxon>
        <taxon>Bacillati</taxon>
        <taxon>Cyanobacteriota</taxon>
        <taxon>Cyanophyceae</taxon>
        <taxon>Nostocales</taxon>
        <taxon>Nostocaceae</taxon>
        <taxon>Anabaena</taxon>
    </lineage>
</organism>
<name>K9ZJK8_ANACC</name>
<feature type="compositionally biased region" description="Basic and acidic residues" evidence="1">
    <location>
        <begin position="1"/>
        <end position="18"/>
    </location>
</feature>
<gene>
    <name evidence="2" type="ordered locus">Anacy_4021</name>
</gene>
<dbReference type="Proteomes" id="UP000010474">
    <property type="component" value="Chromosome"/>
</dbReference>
<protein>
    <submittedName>
        <fullName evidence="2">Uncharacterized protein</fullName>
    </submittedName>
</protein>
<dbReference type="AlphaFoldDB" id="K9ZJK8"/>
<dbReference type="STRING" id="272123.Anacy_4021"/>
<dbReference type="PATRIC" id="fig|272123.3.peg.4366"/>
<dbReference type="HOGENOM" id="CLU_2140630_0_0_3"/>
<reference evidence="3" key="1">
    <citation type="journal article" date="2013" name="Proc. Natl. Acad. Sci. U.S.A.">
        <title>Improving the coverage of the cyanobacterial phylum using diversity-driven genome sequencing.</title>
        <authorList>
            <person name="Shih P.M."/>
            <person name="Wu D."/>
            <person name="Latifi A."/>
            <person name="Axen S.D."/>
            <person name="Fewer D.P."/>
            <person name="Talla E."/>
            <person name="Calteau A."/>
            <person name="Cai F."/>
            <person name="Tandeau de Marsac N."/>
            <person name="Rippka R."/>
            <person name="Herdman M."/>
            <person name="Sivonen K."/>
            <person name="Coursin T."/>
            <person name="Laurent T."/>
            <person name="Goodwin L."/>
            <person name="Nolan M."/>
            <person name="Davenport K.W."/>
            <person name="Han C.S."/>
            <person name="Rubin E.M."/>
            <person name="Eisen J.A."/>
            <person name="Woyke T."/>
            <person name="Gugger M."/>
            <person name="Kerfeld C.A."/>
        </authorList>
    </citation>
    <scope>NUCLEOTIDE SEQUENCE [LARGE SCALE GENOMIC DNA]</scope>
    <source>
        <strain evidence="3">ATCC 27899 / PCC 7122</strain>
    </source>
</reference>
<accession>K9ZJK8</accession>
<dbReference type="EMBL" id="CP003659">
    <property type="protein sequence ID" value="AFZ59391.1"/>
    <property type="molecule type" value="Genomic_DNA"/>
</dbReference>
<evidence type="ECO:0000313" key="3">
    <source>
        <dbReference type="Proteomes" id="UP000010474"/>
    </source>
</evidence>
<feature type="region of interest" description="Disordered" evidence="1">
    <location>
        <begin position="1"/>
        <end position="62"/>
    </location>
</feature>
<dbReference type="OrthoDB" id="490452at2"/>
<proteinExistence type="predicted"/>
<dbReference type="RefSeq" id="WP_015216009.1">
    <property type="nucleotide sequence ID" value="NC_019771.1"/>
</dbReference>